<sequence>HYARLTPSQKAITRHQFEEVEFERSHGKTDTKLLTGRQLFISKEIHSLATAGKPLYLPHEICIMLVDAGHLPLEGTLTLRYLDLGEWWNIHGEELGFGAWLYSLVPRAMEAYRPYGEAEGYFDPLLPEYQFMTEDEIRAYKYHVLLLPVDSEELYPNGDGDLIELKTIADPHWQMVLDEDTVFIPPPPGDGFGRFEGNYVFNTWWPQEDAADLYTFTNPLYAAQHIRKLTAHCRVARNLYSYGNWKVILR</sequence>
<organism evidence="1">
    <name type="scientific">marine sediment metagenome</name>
    <dbReference type="NCBI Taxonomy" id="412755"/>
    <lineage>
        <taxon>unclassified sequences</taxon>
        <taxon>metagenomes</taxon>
        <taxon>ecological metagenomes</taxon>
    </lineage>
</organism>
<dbReference type="EMBL" id="BARU01037078">
    <property type="protein sequence ID" value="GAH84251.1"/>
    <property type="molecule type" value="Genomic_DNA"/>
</dbReference>
<name>X1IP61_9ZZZZ</name>
<dbReference type="AlphaFoldDB" id="X1IP61"/>
<proteinExistence type="predicted"/>
<comment type="caution">
    <text evidence="1">The sequence shown here is derived from an EMBL/GenBank/DDBJ whole genome shotgun (WGS) entry which is preliminary data.</text>
</comment>
<gene>
    <name evidence="1" type="ORF">S03H2_57824</name>
</gene>
<reference evidence="1" key="1">
    <citation type="journal article" date="2014" name="Front. Microbiol.">
        <title>High frequency of phylogenetically diverse reductive dehalogenase-homologous genes in deep subseafloor sedimentary metagenomes.</title>
        <authorList>
            <person name="Kawai M."/>
            <person name="Futagami T."/>
            <person name="Toyoda A."/>
            <person name="Takaki Y."/>
            <person name="Nishi S."/>
            <person name="Hori S."/>
            <person name="Arai W."/>
            <person name="Tsubouchi T."/>
            <person name="Morono Y."/>
            <person name="Uchiyama I."/>
            <person name="Ito T."/>
            <person name="Fujiyama A."/>
            <person name="Inagaki F."/>
            <person name="Takami H."/>
        </authorList>
    </citation>
    <scope>NUCLEOTIDE SEQUENCE</scope>
    <source>
        <strain evidence="1">Expedition CK06-06</strain>
    </source>
</reference>
<evidence type="ECO:0000313" key="1">
    <source>
        <dbReference type="EMBL" id="GAH84251.1"/>
    </source>
</evidence>
<feature type="non-terminal residue" evidence="1">
    <location>
        <position position="1"/>
    </location>
</feature>
<accession>X1IP61</accession>
<feature type="non-terminal residue" evidence="1">
    <location>
        <position position="250"/>
    </location>
</feature>
<protein>
    <submittedName>
        <fullName evidence="1">Uncharacterized protein</fullName>
    </submittedName>
</protein>